<dbReference type="InterPro" id="IPR024989">
    <property type="entry name" value="MFS_assoc_dom"/>
</dbReference>
<dbReference type="OrthoDB" id="515887at2759"/>
<reference evidence="8" key="1">
    <citation type="submission" date="2017-10" db="EMBL/GenBank/DDBJ databases">
        <title>Transcriptome Assembly of Sugarcane Aphid Adults.</title>
        <authorList>
            <person name="Scully E.D."/>
            <person name="Palmer N.A."/>
            <person name="Geib S.M."/>
            <person name="Sarath G."/>
            <person name="Sattler S.E."/>
        </authorList>
    </citation>
    <scope>NUCLEOTIDE SEQUENCE</scope>
    <source>
        <tissue evidence="8">Whole body</tissue>
    </source>
</reference>
<feature type="transmembrane region" description="Helical" evidence="6">
    <location>
        <begin position="188"/>
        <end position="208"/>
    </location>
</feature>
<gene>
    <name evidence="8" type="primary">mfsd6a_0</name>
</gene>
<dbReference type="InterPro" id="IPR036259">
    <property type="entry name" value="MFS_trans_sf"/>
</dbReference>
<feature type="transmembrane region" description="Helical" evidence="6">
    <location>
        <begin position="15"/>
        <end position="34"/>
    </location>
</feature>
<evidence type="ECO:0000256" key="3">
    <source>
        <dbReference type="ARBA" id="ARBA00022692"/>
    </source>
</evidence>
<dbReference type="Gene3D" id="1.20.1250.20">
    <property type="entry name" value="MFS general substrate transporter like domains"/>
    <property type="match status" value="2"/>
</dbReference>
<feature type="transmembrane region" description="Helical" evidence="6">
    <location>
        <begin position="75"/>
        <end position="94"/>
    </location>
</feature>
<proteinExistence type="inferred from homology"/>
<evidence type="ECO:0000259" key="7">
    <source>
        <dbReference type="Pfam" id="PF12832"/>
    </source>
</evidence>
<keyword evidence="5 6" id="KW-0472">Membrane</keyword>
<keyword evidence="4 6" id="KW-1133">Transmembrane helix</keyword>
<organism evidence="8">
    <name type="scientific">Melanaphis sacchari</name>
    <dbReference type="NCBI Taxonomy" id="742174"/>
    <lineage>
        <taxon>Eukaryota</taxon>
        <taxon>Metazoa</taxon>
        <taxon>Ecdysozoa</taxon>
        <taxon>Arthropoda</taxon>
        <taxon>Hexapoda</taxon>
        <taxon>Insecta</taxon>
        <taxon>Pterygota</taxon>
        <taxon>Neoptera</taxon>
        <taxon>Paraneoptera</taxon>
        <taxon>Hemiptera</taxon>
        <taxon>Sternorrhyncha</taxon>
        <taxon>Aphidomorpha</taxon>
        <taxon>Aphidoidea</taxon>
        <taxon>Aphididae</taxon>
        <taxon>Aphidini</taxon>
        <taxon>Melanaphis</taxon>
    </lineage>
</organism>
<feature type="transmembrane region" description="Helical" evidence="6">
    <location>
        <begin position="40"/>
        <end position="63"/>
    </location>
</feature>
<accession>A0A2H8TZ11</accession>
<evidence type="ECO:0000256" key="2">
    <source>
        <dbReference type="ARBA" id="ARBA00005241"/>
    </source>
</evidence>
<evidence type="ECO:0000313" key="8">
    <source>
        <dbReference type="EMBL" id="MBW19140.1"/>
    </source>
</evidence>
<feature type="transmembrane region" description="Helical" evidence="6">
    <location>
        <begin position="303"/>
        <end position="322"/>
    </location>
</feature>
<feature type="transmembrane region" description="Helical" evidence="6">
    <location>
        <begin position="229"/>
        <end position="254"/>
    </location>
</feature>
<keyword evidence="3 6" id="KW-0812">Transmembrane</keyword>
<dbReference type="PANTHER" id="PTHR16172:SF30">
    <property type="entry name" value="SUGAR BABY, ISOFORM C"/>
    <property type="match status" value="1"/>
</dbReference>
<name>A0A2H8TZ11_9HEMI</name>
<feature type="transmembrane region" description="Helical" evidence="6">
    <location>
        <begin position="365"/>
        <end position="385"/>
    </location>
</feature>
<feature type="transmembrane region" description="Helical" evidence="6">
    <location>
        <begin position="334"/>
        <end position="353"/>
    </location>
</feature>
<dbReference type="CDD" id="cd17335">
    <property type="entry name" value="MFS_MFSD6"/>
    <property type="match status" value="1"/>
</dbReference>
<protein>
    <submittedName>
        <fullName evidence="8">Major facilitator superfamily domain-containing protein 6-A</fullName>
    </submittedName>
</protein>
<evidence type="ECO:0000256" key="6">
    <source>
        <dbReference type="SAM" id="Phobius"/>
    </source>
</evidence>
<dbReference type="AlphaFoldDB" id="A0A2H8TZ11"/>
<dbReference type="SUPFAM" id="SSF103473">
    <property type="entry name" value="MFS general substrate transporter"/>
    <property type="match status" value="1"/>
</dbReference>
<feature type="transmembrane region" description="Helical" evidence="6">
    <location>
        <begin position="274"/>
        <end position="296"/>
    </location>
</feature>
<dbReference type="Pfam" id="PF12832">
    <property type="entry name" value="MFS_1_like"/>
    <property type="match status" value="1"/>
</dbReference>
<dbReference type="InterPro" id="IPR051717">
    <property type="entry name" value="MFS_MFSD6"/>
</dbReference>
<comment type="subcellular location">
    <subcellularLocation>
        <location evidence="1">Membrane</location>
        <topology evidence="1">Multi-pass membrane protein</topology>
    </subcellularLocation>
</comment>
<feature type="domain" description="Major facilitator superfamily associated" evidence="7">
    <location>
        <begin position="11"/>
        <end position="396"/>
    </location>
</feature>
<sequence length="447" mass="50297">MPYIQINRKLLLMKIHYFLGIGGYAPFAPFLTTISRQRGYSAFIVGLIFMLQPIPGMIIRPITGAVTDKYKCRRSVFILSSTITFVLVCLLSIIPGTTSKEEMNDLDVIKSPLFWLFITTITLLNTGGTVKSVLEDTICMDLLGKDKNNYGRQRMWGSIGWSLFAIISGVCVDWYSTGLEYKNYTPGYVISMICFFLDIYVVIKLQVVQENDTNILGSDVKKIFTDGKVLAFLLWVILIGFFISFIWNFVFWYIEDLSNIYHPEMKSWMKTLQGTALLIQCFGGEVPLFFLSSYILKRVNHMTIFSIVFFTFTCIFSMYTIIKNPLWTLPVELLNGLTFALSYSAAISYAAIITPTGAEGTLQGIVGTAYTGIGAPIGSFVGGYMFKHSGSIDSFKLLSVIVFFTCVIQIIVNYLINRLTINEDAKDIYSKVETKDDNLGEDITLTS</sequence>
<comment type="similarity">
    <text evidence="2">Belongs to the major facilitator superfamily. MFSD6 family.</text>
</comment>
<evidence type="ECO:0000256" key="4">
    <source>
        <dbReference type="ARBA" id="ARBA00022989"/>
    </source>
</evidence>
<evidence type="ECO:0000256" key="1">
    <source>
        <dbReference type="ARBA" id="ARBA00004141"/>
    </source>
</evidence>
<dbReference type="PANTHER" id="PTHR16172">
    <property type="entry name" value="MAJOR FACILITATOR SUPERFAMILY DOMAIN-CONTAINING PROTEIN 6-LIKE"/>
    <property type="match status" value="1"/>
</dbReference>
<dbReference type="GO" id="GO:0016020">
    <property type="term" value="C:membrane"/>
    <property type="evidence" value="ECO:0007669"/>
    <property type="project" value="UniProtKB-SubCell"/>
</dbReference>
<feature type="transmembrane region" description="Helical" evidence="6">
    <location>
        <begin position="155"/>
        <end position="176"/>
    </location>
</feature>
<feature type="transmembrane region" description="Helical" evidence="6">
    <location>
        <begin position="397"/>
        <end position="416"/>
    </location>
</feature>
<feature type="transmembrane region" description="Helical" evidence="6">
    <location>
        <begin position="114"/>
        <end position="134"/>
    </location>
</feature>
<evidence type="ECO:0000256" key="5">
    <source>
        <dbReference type="ARBA" id="ARBA00023136"/>
    </source>
</evidence>
<dbReference type="EMBL" id="GFXV01007335">
    <property type="protein sequence ID" value="MBW19140.1"/>
    <property type="molecule type" value="Transcribed_RNA"/>
</dbReference>